<evidence type="ECO:0000256" key="3">
    <source>
        <dbReference type="ARBA" id="ARBA00022553"/>
    </source>
</evidence>
<dbReference type="EC" id="2.7.13.3" evidence="2"/>
<feature type="transmembrane region" description="Helical" evidence="8">
    <location>
        <begin position="168"/>
        <end position="192"/>
    </location>
</feature>
<evidence type="ECO:0000256" key="1">
    <source>
        <dbReference type="ARBA" id="ARBA00000085"/>
    </source>
</evidence>
<dbReference type="PANTHER" id="PTHR41523">
    <property type="entry name" value="TWO-COMPONENT SYSTEM SENSOR PROTEIN"/>
    <property type="match status" value="1"/>
</dbReference>
<keyword evidence="4" id="KW-0808">Transferase</keyword>
<feature type="transmembrane region" description="Helical" evidence="8">
    <location>
        <begin position="138"/>
        <end position="156"/>
    </location>
</feature>
<dbReference type="Gene3D" id="3.30.565.10">
    <property type="entry name" value="Histidine kinase-like ATPase, C-terminal domain"/>
    <property type="match status" value="1"/>
</dbReference>
<dbReference type="InterPro" id="IPR011495">
    <property type="entry name" value="Sig_transdc_His_kin_sub2_dim/P"/>
</dbReference>
<sequence length="431" mass="48710">MQNPWKKYKLTVRKNCLGSFNPSDGLDYWRNKLFATIIIYLLPLSLLVLVPSLLIVYALDLQSLSIAYTCIAIAISLVSLYSGFSITTRKYLFVALVYAAATILIFYMGEHGAGLTYLFGATVFAMLILPTRAGVFTIVINVAICALQGMLIHYNIAEYPLRDSYQVASWIAISANSILLSVVAVIFMPMLFSGLQRTIESQKDLRKHLITHQEQLERSLEEKETMLAEIHHRVKNNMAVISGMLQMQSFKEPDEEVQKKLLDSTLRIKSMANVHELLYQSHSFSNLSFDEGLRKLVQTVQDTMETNTNVSIEFELESVQLNINQALPCSLILNEVITNAMKHAFTRKETGKISIRLQQKNNYLSLQITDNGHGISQEKDEISEASLGLELIESLTQQLEADYKYQSRKEQPGTVFELSFPIAEINESIMT</sequence>
<keyword evidence="6 10" id="KW-0418">Kinase</keyword>
<dbReference type="PROSITE" id="PS50109">
    <property type="entry name" value="HIS_KIN"/>
    <property type="match status" value="1"/>
</dbReference>
<organism evidence="10 11">
    <name type="scientific">Gracilimonas mengyeensis</name>
    <dbReference type="NCBI Taxonomy" id="1302730"/>
    <lineage>
        <taxon>Bacteria</taxon>
        <taxon>Pseudomonadati</taxon>
        <taxon>Balneolota</taxon>
        <taxon>Balneolia</taxon>
        <taxon>Balneolales</taxon>
        <taxon>Balneolaceae</taxon>
        <taxon>Gracilimonas</taxon>
    </lineage>
</organism>
<name>A0A521BKH5_9BACT</name>
<dbReference type="InterPro" id="IPR048437">
    <property type="entry name" value="MASE11"/>
</dbReference>
<dbReference type="GO" id="GO:0005524">
    <property type="term" value="F:ATP binding"/>
    <property type="evidence" value="ECO:0007669"/>
    <property type="project" value="UniProtKB-KW"/>
</dbReference>
<dbReference type="Gene3D" id="3.30.450.20">
    <property type="entry name" value="PAS domain"/>
    <property type="match status" value="1"/>
</dbReference>
<dbReference type="GO" id="GO:0004673">
    <property type="term" value="F:protein histidine kinase activity"/>
    <property type="evidence" value="ECO:0007669"/>
    <property type="project" value="UniProtKB-EC"/>
</dbReference>
<keyword evidence="11" id="KW-1185">Reference proteome</keyword>
<keyword evidence="7" id="KW-0067">ATP-binding</keyword>
<keyword evidence="5" id="KW-0547">Nucleotide-binding</keyword>
<evidence type="ECO:0000313" key="10">
    <source>
        <dbReference type="EMBL" id="SMO47644.1"/>
    </source>
</evidence>
<dbReference type="InterPro" id="IPR003594">
    <property type="entry name" value="HATPase_dom"/>
</dbReference>
<feature type="domain" description="Histidine kinase" evidence="9">
    <location>
        <begin position="229"/>
        <end position="424"/>
    </location>
</feature>
<feature type="transmembrane region" description="Helical" evidence="8">
    <location>
        <begin position="33"/>
        <end position="59"/>
    </location>
</feature>
<comment type="catalytic activity">
    <reaction evidence="1">
        <text>ATP + protein L-histidine = ADP + protein N-phospho-L-histidine.</text>
        <dbReference type="EC" id="2.7.13.3"/>
    </reaction>
</comment>
<dbReference type="PANTHER" id="PTHR41523:SF8">
    <property type="entry name" value="ETHYLENE RESPONSE SENSOR PROTEIN"/>
    <property type="match status" value="1"/>
</dbReference>
<evidence type="ECO:0000259" key="9">
    <source>
        <dbReference type="PROSITE" id="PS50109"/>
    </source>
</evidence>
<evidence type="ECO:0000256" key="8">
    <source>
        <dbReference type="SAM" id="Phobius"/>
    </source>
</evidence>
<dbReference type="InterPro" id="IPR005467">
    <property type="entry name" value="His_kinase_dom"/>
</dbReference>
<dbReference type="AlphaFoldDB" id="A0A521BKH5"/>
<accession>A0A521BKH5</accession>
<proteinExistence type="predicted"/>
<evidence type="ECO:0000256" key="2">
    <source>
        <dbReference type="ARBA" id="ARBA00012438"/>
    </source>
</evidence>
<dbReference type="SUPFAM" id="SSF55874">
    <property type="entry name" value="ATPase domain of HSP90 chaperone/DNA topoisomerase II/histidine kinase"/>
    <property type="match status" value="1"/>
</dbReference>
<dbReference type="Pfam" id="PF02518">
    <property type="entry name" value="HATPase_c"/>
    <property type="match status" value="1"/>
</dbReference>
<gene>
    <name evidence="10" type="ORF">SAMN06265219_102354</name>
</gene>
<dbReference type="EMBL" id="FXTP01000002">
    <property type="protein sequence ID" value="SMO47644.1"/>
    <property type="molecule type" value="Genomic_DNA"/>
</dbReference>
<dbReference type="OrthoDB" id="1523170at2"/>
<evidence type="ECO:0000256" key="5">
    <source>
        <dbReference type="ARBA" id="ARBA00022741"/>
    </source>
</evidence>
<dbReference type="Proteomes" id="UP000317557">
    <property type="component" value="Unassembled WGS sequence"/>
</dbReference>
<dbReference type="Pfam" id="PF20969">
    <property type="entry name" value="MASE11"/>
    <property type="match status" value="1"/>
</dbReference>
<evidence type="ECO:0000256" key="4">
    <source>
        <dbReference type="ARBA" id="ARBA00022679"/>
    </source>
</evidence>
<evidence type="ECO:0000256" key="6">
    <source>
        <dbReference type="ARBA" id="ARBA00022777"/>
    </source>
</evidence>
<dbReference type="Pfam" id="PF07568">
    <property type="entry name" value="HisKA_2"/>
    <property type="match status" value="1"/>
</dbReference>
<feature type="transmembrane region" description="Helical" evidence="8">
    <location>
        <begin position="91"/>
        <end position="108"/>
    </location>
</feature>
<protein>
    <recommendedName>
        <fullName evidence="2">histidine kinase</fullName>
        <ecNumber evidence="2">2.7.13.3</ecNumber>
    </recommendedName>
</protein>
<keyword evidence="3" id="KW-0597">Phosphoprotein</keyword>
<dbReference type="RefSeq" id="WP_142453352.1">
    <property type="nucleotide sequence ID" value="NZ_FXTP01000002.1"/>
</dbReference>
<feature type="transmembrane region" description="Helical" evidence="8">
    <location>
        <begin position="65"/>
        <end position="84"/>
    </location>
</feature>
<reference evidence="10 11" key="1">
    <citation type="submission" date="2017-05" db="EMBL/GenBank/DDBJ databases">
        <authorList>
            <person name="Varghese N."/>
            <person name="Submissions S."/>
        </authorList>
    </citation>
    <scope>NUCLEOTIDE SEQUENCE [LARGE SCALE GENOMIC DNA]</scope>
    <source>
        <strain evidence="10 11">DSM 21985</strain>
    </source>
</reference>
<keyword evidence="8" id="KW-0472">Membrane</keyword>
<evidence type="ECO:0000313" key="11">
    <source>
        <dbReference type="Proteomes" id="UP000317557"/>
    </source>
</evidence>
<dbReference type="SMART" id="SM00387">
    <property type="entry name" value="HATPase_c"/>
    <property type="match status" value="1"/>
</dbReference>
<keyword evidence="8" id="KW-0812">Transmembrane</keyword>
<keyword evidence="8" id="KW-1133">Transmembrane helix</keyword>
<evidence type="ECO:0000256" key="7">
    <source>
        <dbReference type="ARBA" id="ARBA00022840"/>
    </source>
</evidence>
<dbReference type="InterPro" id="IPR036890">
    <property type="entry name" value="HATPase_C_sf"/>
</dbReference>